<dbReference type="Gene3D" id="1.25.40.20">
    <property type="entry name" value="Ankyrin repeat-containing domain"/>
    <property type="match status" value="2"/>
</dbReference>
<evidence type="ECO:0000313" key="4">
    <source>
        <dbReference type="EMBL" id="KAI3912776.1"/>
    </source>
</evidence>
<keyword evidence="1" id="KW-0472">Membrane</keyword>
<dbReference type="Pfam" id="PF13961">
    <property type="entry name" value="DUF4219"/>
    <property type="match status" value="1"/>
</dbReference>
<dbReference type="EMBL" id="JAJJMB010009609">
    <property type="protein sequence ID" value="KAI3912776.1"/>
    <property type="molecule type" value="Genomic_DNA"/>
</dbReference>
<evidence type="ECO:0000259" key="2">
    <source>
        <dbReference type="Pfam" id="PF13961"/>
    </source>
</evidence>
<sequence>MRNYLTHKKLWHCVIEQDPTNSSLDDNVALSTIQYSISPELLPHIMYAQNAQQAWVWLAEAAAASAQEKEKYDDMRVLAAKALANVKSKKVRPTDKFLTQRNYKSWSVYMKNVLTSEYLWGIVDGSETSGARGYRLKSECTCTIIKELCSSQMWSYISPETDGKTVWDKLAAAAENLAAEEKLAVQEKLAADAAAAEKLAADEKLAVEEKLAAYVAAAEKLIADAVAEEEKAAAETAAKVAASYVAKLSKVAEADKVLKRGNYQKWSAYMKILLESQHLWDVVEGSDDSGAHDRETKRTSAFQTIRKACGEEMLAYIFRINNVTSLWDKLGAIHKDEYIKYSLLLHAIQKEGFREYIGRNGNLWEGTITYLETNPEAVTAYITEDGSPALHVAVGLGRVNFVKDLLSKMVSEELEMKTRQGSAAISIAAEGNNMEIVEMMVNKNSGLLLIENEHGHIPLVTAAINANEEMMRCLYSKTTAEKICELSDKRVATFLTAAARLEAYDIVLDLLGRRPEYGITKDDSGVTLLTVMAEKPSAFPSGNCGGSLQNVIRWSVHHCKFRVPGVKQQIDNIMKQCHAILIVRRVCELLLDKDLIQLTEVGADKAIHLATINGIVEVFDNLLDSNPYLVRFKDDDGRGLFQIAVMYRQVNIFQYICQMRHKNMSAAVLDNNRNNILHCVASLSPSRQLDRVTGAALQMQREIQWFLELEKVVQPRYREMENADKEKPKALFSREHKNLMKEGEMWMKETSSACMIVSTLIATIMFAAAFTLPGGNDQNTGYPMFSKSRTFIVFIVCDAVSLFASCTSVMTFFTILTARYAENDFLVSLPRKLILGLFSLFISIATMMATFAATLVLILSKHASWIYIPVIILASIPVLLFAYLQFPLFRNIIMSTYGPGIFHRKKSILCWRTFVPEILYSRNLKDFVRQFSKND</sequence>
<feature type="domain" description="DUF4219" evidence="2">
    <location>
        <begin position="261"/>
        <end position="284"/>
    </location>
</feature>
<dbReference type="SUPFAM" id="SSF48403">
    <property type="entry name" value="Ankyrin repeat"/>
    <property type="match status" value="1"/>
</dbReference>
<dbReference type="Pfam" id="PF13962">
    <property type="entry name" value="PGG"/>
    <property type="match status" value="1"/>
</dbReference>
<dbReference type="SMART" id="SM00248">
    <property type="entry name" value="ANK"/>
    <property type="match status" value="4"/>
</dbReference>
<proteinExistence type="predicted"/>
<keyword evidence="1" id="KW-0812">Transmembrane</keyword>
<feature type="transmembrane region" description="Helical" evidence="1">
    <location>
        <begin position="791"/>
        <end position="821"/>
    </location>
</feature>
<feature type="transmembrane region" description="Helical" evidence="1">
    <location>
        <begin position="750"/>
        <end position="771"/>
    </location>
</feature>
<feature type="transmembrane region" description="Helical" evidence="1">
    <location>
        <begin position="865"/>
        <end position="884"/>
    </location>
</feature>
<keyword evidence="5" id="KW-1185">Reference proteome</keyword>
<dbReference type="InterPro" id="IPR026961">
    <property type="entry name" value="PGG_dom"/>
</dbReference>
<keyword evidence="1" id="KW-1133">Transmembrane helix</keyword>
<dbReference type="PANTHER" id="PTHR24177">
    <property type="entry name" value="CASKIN"/>
    <property type="match status" value="1"/>
</dbReference>
<evidence type="ECO:0008006" key="6">
    <source>
        <dbReference type="Google" id="ProtNLM"/>
    </source>
</evidence>
<protein>
    <recommendedName>
        <fullName evidence="6">PGG domain-containing protein</fullName>
    </recommendedName>
</protein>
<evidence type="ECO:0000259" key="3">
    <source>
        <dbReference type="Pfam" id="PF13962"/>
    </source>
</evidence>
<comment type="caution">
    <text evidence="4">The sequence shown here is derived from an EMBL/GenBank/DDBJ whole genome shotgun (WGS) entry which is preliminary data.</text>
</comment>
<reference evidence="4" key="1">
    <citation type="submission" date="2022-04" db="EMBL/GenBank/DDBJ databases">
        <title>A functionally conserved STORR gene fusion in Papaver species that diverged 16.8 million years ago.</title>
        <authorList>
            <person name="Catania T."/>
        </authorList>
    </citation>
    <scope>NUCLEOTIDE SEQUENCE</scope>
    <source>
        <strain evidence="4">S-188037</strain>
    </source>
</reference>
<accession>A0AAD4XHC0</accession>
<dbReference type="Proteomes" id="UP001202328">
    <property type="component" value="Unassembled WGS sequence"/>
</dbReference>
<evidence type="ECO:0000256" key="1">
    <source>
        <dbReference type="SAM" id="Phobius"/>
    </source>
</evidence>
<evidence type="ECO:0000313" key="5">
    <source>
        <dbReference type="Proteomes" id="UP001202328"/>
    </source>
</evidence>
<dbReference type="AlphaFoldDB" id="A0AAD4XHC0"/>
<dbReference type="InterPro" id="IPR036770">
    <property type="entry name" value="Ankyrin_rpt-contain_sf"/>
</dbReference>
<dbReference type="GO" id="GO:0016020">
    <property type="term" value="C:membrane"/>
    <property type="evidence" value="ECO:0007669"/>
    <property type="project" value="TreeGrafter"/>
</dbReference>
<organism evidence="4 5">
    <name type="scientific">Papaver atlanticum</name>
    <dbReference type="NCBI Taxonomy" id="357466"/>
    <lineage>
        <taxon>Eukaryota</taxon>
        <taxon>Viridiplantae</taxon>
        <taxon>Streptophyta</taxon>
        <taxon>Embryophyta</taxon>
        <taxon>Tracheophyta</taxon>
        <taxon>Spermatophyta</taxon>
        <taxon>Magnoliopsida</taxon>
        <taxon>Ranunculales</taxon>
        <taxon>Papaveraceae</taxon>
        <taxon>Papaveroideae</taxon>
        <taxon>Papaver</taxon>
    </lineage>
</organism>
<feature type="domain" description="PGG" evidence="3">
    <location>
        <begin position="745"/>
        <end position="856"/>
    </location>
</feature>
<name>A0AAD4XHC0_9MAGN</name>
<feature type="transmembrane region" description="Helical" evidence="1">
    <location>
        <begin position="833"/>
        <end position="859"/>
    </location>
</feature>
<dbReference type="PANTHER" id="PTHR24177:SF335">
    <property type="entry name" value="PGG DOMAIN-CONTAINING PROTEIN"/>
    <property type="match status" value="1"/>
</dbReference>
<gene>
    <name evidence="4" type="ORF">MKW98_005696</name>
</gene>
<dbReference type="InterPro" id="IPR025314">
    <property type="entry name" value="DUF4219"/>
</dbReference>
<dbReference type="InterPro" id="IPR002110">
    <property type="entry name" value="Ankyrin_rpt"/>
</dbReference>